<protein>
    <submittedName>
        <fullName evidence="3">Catalytic, putative</fullName>
    </submittedName>
</protein>
<evidence type="ECO:0000313" key="4">
    <source>
        <dbReference type="Proteomes" id="UP000008311"/>
    </source>
</evidence>
<dbReference type="Proteomes" id="UP000008311">
    <property type="component" value="Unassembled WGS sequence"/>
</dbReference>
<name>B9RY24_RICCO</name>
<dbReference type="GO" id="GO:0016787">
    <property type="term" value="F:hydrolase activity"/>
    <property type="evidence" value="ECO:0007669"/>
    <property type="project" value="InterPro"/>
</dbReference>
<gene>
    <name evidence="3" type="ORF">RCOM_0814020</name>
</gene>
<dbReference type="KEGG" id="rcu:8275328"/>
<dbReference type="InterPro" id="IPR029058">
    <property type="entry name" value="AB_hydrolase_fold"/>
</dbReference>
<dbReference type="eggNOG" id="KOG1515">
    <property type="taxonomic scope" value="Eukaryota"/>
</dbReference>
<dbReference type="AlphaFoldDB" id="B9RY24"/>
<dbReference type="PANTHER" id="PTHR23024:SF532">
    <property type="entry name" value="2-HYDROXYISOFLAVANONE DEHYDRATASE-LIKE"/>
    <property type="match status" value="1"/>
</dbReference>
<dbReference type="OrthoDB" id="408631at2759"/>
<accession>B9RY24</accession>
<sequence>MFLCRSLCHFNVRFPFPGHSHYLISSKKQEIHTLYYSALSPSLQNISLQCFARSLSSNKDPSRPTDPFNNKIAHEFRFFKVYEDGTLQMFNPIHKVPPFNDPVTGVNSKDVLISSQPSISARVFLPFIHDPTRKLPLLFHIHGGGFCFESAFSLPHQKYLSTLAAEANAIVVSVEYGLFPDRPIPACYEDSWAGLQWVATHVNGDGPESWLNEHADFEQVFVGGDSAGGNISHNLVVRIGSMGLPGVKVVGMVLVHPYFGGTDDDKMWLYMCPSNDGLDDPRLKPSAEDLAKLGCDKILVFVSEKDHLRAVGQWYYDELKRSGWKGNVEIVENKDEGHCFHIDNLTSENSVALIKRFASFIKDEHNYIR</sequence>
<evidence type="ECO:0000256" key="1">
    <source>
        <dbReference type="ARBA" id="ARBA00010515"/>
    </source>
</evidence>
<organism evidence="3 4">
    <name type="scientific">Ricinus communis</name>
    <name type="common">Castor bean</name>
    <dbReference type="NCBI Taxonomy" id="3988"/>
    <lineage>
        <taxon>Eukaryota</taxon>
        <taxon>Viridiplantae</taxon>
        <taxon>Streptophyta</taxon>
        <taxon>Embryophyta</taxon>
        <taxon>Tracheophyta</taxon>
        <taxon>Spermatophyta</taxon>
        <taxon>Magnoliopsida</taxon>
        <taxon>eudicotyledons</taxon>
        <taxon>Gunneridae</taxon>
        <taxon>Pentapetalae</taxon>
        <taxon>rosids</taxon>
        <taxon>fabids</taxon>
        <taxon>Malpighiales</taxon>
        <taxon>Euphorbiaceae</taxon>
        <taxon>Acalyphoideae</taxon>
        <taxon>Acalypheae</taxon>
        <taxon>Ricinus</taxon>
    </lineage>
</organism>
<evidence type="ECO:0000313" key="3">
    <source>
        <dbReference type="EMBL" id="EEF43716.1"/>
    </source>
</evidence>
<dbReference type="EMBL" id="EQ973830">
    <property type="protein sequence ID" value="EEF43716.1"/>
    <property type="molecule type" value="Genomic_DNA"/>
</dbReference>
<comment type="similarity">
    <text evidence="1">Belongs to the 'GDXG' lipolytic enzyme family.</text>
</comment>
<dbReference type="PANTHER" id="PTHR23024">
    <property type="entry name" value="ARYLACETAMIDE DEACETYLASE"/>
    <property type="match status" value="1"/>
</dbReference>
<feature type="domain" description="Alpha/beta hydrolase fold-3" evidence="2">
    <location>
        <begin position="138"/>
        <end position="341"/>
    </location>
</feature>
<dbReference type="InterPro" id="IPR050466">
    <property type="entry name" value="Carboxylest/Gibb_receptor"/>
</dbReference>
<dbReference type="InterPro" id="IPR013094">
    <property type="entry name" value="AB_hydrolase_3"/>
</dbReference>
<dbReference type="InParanoid" id="B9RY24"/>
<keyword evidence="4" id="KW-1185">Reference proteome</keyword>
<dbReference type="SUPFAM" id="SSF53474">
    <property type="entry name" value="alpha/beta-Hydrolases"/>
    <property type="match status" value="1"/>
</dbReference>
<evidence type="ECO:0000259" key="2">
    <source>
        <dbReference type="Pfam" id="PF07859"/>
    </source>
</evidence>
<dbReference type="Gene3D" id="3.40.50.1820">
    <property type="entry name" value="alpha/beta hydrolase"/>
    <property type="match status" value="1"/>
</dbReference>
<dbReference type="Pfam" id="PF07859">
    <property type="entry name" value="Abhydrolase_3"/>
    <property type="match status" value="1"/>
</dbReference>
<dbReference type="OMA" id="FRFFRTY"/>
<proteinExistence type="inferred from homology"/>
<reference evidence="4" key="1">
    <citation type="journal article" date="2010" name="Nat. Biotechnol.">
        <title>Draft genome sequence of the oilseed species Ricinus communis.</title>
        <authorList>
            <person name="Chan A.P."/>
            <person name="Crabtree J."/>
            <person name="Zhao Q."/>
            <person name="Lorenzi H."/>
            <person name="Orvis J."/>
            <person name="Puiu D."/>
            <person name="Melake-Berhan A."/>
            <person name="Jones K.M."/>
            <person name="Redman J."/>
            <person name="Chen G."/>
            <person name="Cahoon E.B."/>
            <person name="Gedil M."/>
            <person name="Stanke M."/>
            <person name="Haas B.J."/>
            <person name="Wortman J.R."/>
            <person name="Fraser-Liggett C.M."/>
            <person name="Ravel J."/>
            <person name="Rabinowicz P.D."/>
        </authorList>
    </citation>
    <scope>NUCLEOTIDE SEQUENCE [LARGE SCALE GENOMIC DNA]</scope>
    <source>
        <strain evidence="4">cv. Hale</strain>
    </source>
</reference>